<dbReference type="OrthoDB" id="7450772at2"/>
<dbReference type="EMBL" id="SSMD01000007">
    <property type="protein sequence ID" value="THD72585.1"/>
    <property type="molecule type" value="Genomic_DNA"/>
</dbReference>
<dbReference type="AlphaFoldDB" id="A0A4S3M8E9"/>
<sequence>MGLGNKLSMMLSVVIAAAILVLAAPANAQVYLTEEEVQQITSKTNSFQGALDGVMEGEVVKFTILGPDKFAYEYVKAGERIEFTERLARAGGRKDGNPTVNFKQPDQDEVRFEFLPDGSIQFEFWEPGRRAGQTRNNPAMAKTILTISADELAPGETEITEARKEARAAATEILAVGKYKSKRWGTIIEMNADGSFSETGPGLNIKGFFIKDGNELCFDVVEGNCYDVVGPNADGVFELTYVVKKMQSQSQNHMAGQKDEYIPVK</sequence>
<name>A0A4S3M8E9_9RHOB</name>
<evidence type="ECO:0000256" key="1">
    <source>
        <dbReference type="SAM" id="SignalP"/>
    </source>
</evidence>
<dbReference type="RefSeq" id="WP_136339983.1">
    <property type="nucleotide sequence ID" value="NZ_SSMD01000007.1"/>
</dbReference>
<proteinExistence type="predicted"/>
<gene>
    <name evidence="2" type="ORF">E7681_14245</name>
</gene>
<accession>A0A4S3M8E9</accession>
<evidence type="ECO:0000313" key="3">
    <source>
        <dbReference type="Proteomes" id="UP000306113"/>
    </source>
</evidence>
<organism evidence="2 3">
    <name type="scientific">Thalassobius vesicularis</name>
    <dbReference type="NCBI Taxonomy" id="1294297"/>
    <lineage>
        <taxon>Bacteria</taxon>
        <taxon>Pseudomonadati</taxon>
        <taxon>Pseudomonadota</taxon>
        <taxon>Alphaproteobacteria</taxon>
        <taxon>Rhodobacterales</taxon>
        <taxon>Roseobacteraceae</taxon>
        <taxon>Thalassovita</taxon>
    </lineage>
</organism>
<protein>
    <recommendedName>
        <fullName evidence="4">DUF4412 domain-containing protein</fullName>
    </recommendedName>
</protein>
<evidence type="ECO:0008006" key="4">
    <source>
        <dbReference type="Google" id="ProtNLM"/>
    </source>
</evidence>
<comment type="caution">
    <text evidence="2">The sequence shown here is derived from an EMBL/GenBank/DDBJ whole genome shotgun (WGS) entry which is preliminary data.</text>
</comment>
<keyword evidence="3" id="KW-1185">Reference proteome</keyword>
<dbReference type="Proteomes" id="UP000306113">
    <property type="component" value="Unassembled WGS sequence"/>
</dbReference>
<evidence type="ECO:0000313" key="2">
    <source>
        <dbReference type="EMBL" id="THD72585.1"/>
    </source>
</evidence>
<reference evidence="2 3" key="1">
    <citation type="submission" date="2019-04" db="EMBL/GenBank/DDBJ databases">
        <title>Draft genome sequence of Youngimonas vesicularis.</title>
        <authorList>
            <person name="Hameed A."/>
        </authorList>
    </citation>
    <scope>NUCLEOTIDE SEQUENCE [LARGE SCALE GENOMIC DNA]</scope>
    <source>
        <strain evidence="2 3">CC-AMW-E</strain>
    </source>
</reference>
<feature type="chain" id="PRO_5020408209" description="DUF4412 domain-containing protein" evidence="1">
    <location>
        <begin position="29"/>
        <end position="265"/>
    </location>
</feature>
<keyword evidence="1" id="KW-0732">Signal</keyword>
<feature type="signal peptide" evidence="1">
    <location>
        <begin position="1"/>
        <end position="28"/>
    </location>
</feature>